<dbReference type="GO" id="GO:0050853">
    <property type="term" value="P:B cell receptor signaling pathway"/>
    <property type="evidence" value="ECO:0007669"/>
    <property type="project" value="TreeGrafter"/>
</dbReference>
<evidence type="ECO:0000259" key="8">
    <source>
        <dbReference type="PROSITE" id="PS50835"/>
    </source>
</evidence>
<keyword evidence="5" id="KW-0393">Immunoglobulin domain</keyword>
<feature type="domain" description="Ig-like" evidence="8">
    <location>
        <begin position="66"/>
        <end position="157"/>
    </location>
</feature>
<feature type="chain" id="PRO_5042816967" description="Ig-like domain-containing protein" evidence="7">
    <location>
        <begin position="37"/>
        <end position="273"/>
    </location>
</feature>
<dbReference type="Pfam" id="PF02189">
    <property type="entry name" value="ITAM"/>
    <property type="match status" value="1"/>
</dbReference>
<dbReference type="Pfam" id="PF07686">
    <property type="entry name" value="V-set"/>
    <property type="match status" value="1"/>
</dbReference>
<evidence type="ECO:0000256" key="4">
    <source>
        <dbReference type="ARBA" id="ARBA00023136"/>
    </source>
</evidence>
<dbReference type="AlphaFoldDB" id="A0AAN7MH48"/>
<proteinExistence type="predicted"/>
<gene>
    <name evidence="9" type="ORF">QYF61_002900</name>
</gene>
<evidence type="ECO:0000256" key="3">
    <source>
        <dbReference type="ARBA" id="ARBA00022989"/>
    </source>
</evidence>
<dbReference type="Proteomes" id="UP001333110">
    <property type="component" value="Unassembled WGS sequence"/>
</dbReference>
<dbReference type="PANTHER" id="PTHR14334">
    <property type="entry name" value="B-CELL ANTIGEN RECEPTOR COMPLEX-ASSOCIATED PROTEIN"/>
    <property type="match status" value="1"/>
</dbReference>
<dbReference type="PROSITE" id="PS51055">
    <property type="entry name" value="ITAM_1"/>
    <property type="match status" value="1"/>
</dbReference>
<dbReference type="GO" id="GO:0009897">
    <property type="term" value="C:external side of plasma membrane"/>
    <property type="evidence" value="ECO:0007669"/>
    <property type="project" value="TreeGrafter"/>
</dbReference>
<evidence type="ECO:0000256" key="1">
    <source>
        <dbReference type="ARBA" id="ARBA00004479"/>
    </source>
</evidence>
<dbReference type="InterPro" id="IPR007110">
    <property type="entry name" value="Ig-like_dom"/>
</dbReference>
<evidence type="ECO:0000256" key="2">
    <source>
        <dbReference type="ARBA" id="ARBA00022692"/>
    </source>
</evidence>
<comment type="subcellular location">
    <subcellularLocation>
        <location evidence="1">Membrane</location>
        <topology evidence="1">Single-pass type I membrane protein</topology>
    </subcellularLocation>
</comment>
<dbReference type="GO" id="GO:0004888">
    <property type="term" value="F:transmembrane signaling receptor activity"/>
    <property type="evidence" value="ECO:0007669"/>
    <property type="project" value="InterPro"/>
</dbReference>
<evidence type="ECO:0000256" key="7">
    <source>
        <dbReference type="SAM" id="SignalP"/>
    </source>
</evidence>
<dbReference type="InterPro" id="IPR013783">
    <property type="entry name" value="Ig-like_fold"/>
</dbReference>
<dbReference type="InterPro" id="IPR013106">
    <property type="entry name" value="Ig_V-set"/>
</dbReference>
<organism evidence="9 10">
    <name type="scientific">Mycteria americana</name>
    <name type="common">Wood stork</name>
    <dbReference type="NCBI Taxonomy" id="33587"/>
    <lineage>
        <taxon>Eukaryota</taxon>
        <taxon>Metazoa</taxon>
        <taxon>Chordata</taxon>
        <taxon>Craniata</taxon>
        <taxon>Vertebrata</taxon>
        <taxon>Euteleostomi</taxon>
        <taxon>Archelosauria</taxon>
        <taxon>Archosauria</taxon>
        <taxon>Dinosauria</taxon>
        <taxon>Saurischia</taxon>
        <taxon>Theropoda</taxon>
        <taxon>Coelurosauria</taxon>
        <taxon>Aves</taxon>
        <taxon>Neognathae</taxon>
        <taxon>Neoaves</taxon>
        <taxon>Aequornithes</taxon>
        <taxon>Ciconiiformes</taxon>
        <taxon>Ciconiidae</taxon>
        <taxon>Mycteria</taxon>
    </lineage>
</organism>
<feature type="transmembrane region" description="Helical" evidence="6">
    <location>
        <begin position="191"/>
        <end position="212"/>
    </location>
</feature>
<dbReference type="EMBL" id="JAUNZN010000131">
    <property type="protein sequence ID" value="KAK4805274.1"/>
    <property type="molecule type" value="Genomic_DNA"/>
</dbReference>
<evidence type="ECO:0000256" key="5">
    <source>
        <dbReference type="ARBA" id="ARBA00023319"/>
    </source>
</evidence>
<keyword evidence="4 6" id="KW-0472">Membrane</keyword>
<comment type="caution">
    <text evidence="9">The sequence shown here is derived from an EMBL/GenBank/DDBJ whole genome shotgun (WGS) entry which is preliminary data.</text>
</comment>
<evidence type="ECO:0000256" key="6">
    <source>
        <dbReference type="SAM" id="Phobius"/>
    </source>
</evidence>
<name>A0AAN7MH48_MYCAM</name>
<evidence type="ECO:0000313" key="9">
    <source>
        <dbReference type="EMBL" id="KAK4805274.1"/>
    </source>
</evidence>
<sequence>MAGAPPKRGSPLPFLLCLLPGHLCWVFTVTCRGGECTVPPPLSPSRLSPSPLTVESNGSTAACCSPGADAEVVTVEAGPTSRTATVGDHLSLECLFQAPGNARVTWYQVCSYNCTHRYALVKTSQHGRQLRQEEGRATLTFLRLAHNDSGLYYCRVEAGRAVGQSCGTFLRVRDPMAVPFLNIKESTKNRIITAEGVLLLLCAVGPSLFLLFRKRWANERLLQMKKSAYEEENLYEGLNLDECSMYEDISRGLQPTYQDVGSLHAADAQLEKP</sequence>
<accession>A0AAN7MH48</accession>
<dbReference type="GO" id="GO:0030183">
    <property type="term" value="P:B cell differentiation"/>
    <property type="evidence" value="ECO:0007669"/>
    <property type="project" value="TreeGrafter"/>
</dbReference>
<keyword evidence="2 6" id="KW-0812">Transmembrane</keyword>
<keyword evidence="10" id="KW-1185">Reference proteome</keyword>
<evidence type="ECO:0000313" key="10">
    <source>
        <dbReference type="Proteomes" id="UP001333110"/>
    </source>
</evidence>
<keyword evidence="3 6" id="KW-1133">Transmembrane helix</keyword>
<dbReference type="SMART" id="SM00077">
    <property type="entry name" value="ITAM"/>
    <property type="match status" value="1"/>
</dbReference>
<dbReference type="PROSITE" id="PS50835">
    <property type="entry name" value="IG_LIKE"/>
    <property type="match status" value="1"/>
</dbReference>
<keyword evidence="7" id="KW-0732">Signal</keyword>
<feature type="signal peptide" evidence="7">
    <location>
        <begin position="1"/>
        <end position="36"/>
    </location>
</feature>
<dbReference type="SUPFAM" id="SSF48726">
    <property type="entry name" value="Immunoglobulin"/>
    <property type="match status" value="1"/>
</dbReference>
<dbReference type="InterPro" id="IPR003599">
    <property type="entry name" value="Ig_sub"/>
</dbReference>
<dbReference type="InterPro" id="IPR036179">
    <property type="entry name" value="Ig-like_dom_sf"/>
</dbReference>
<dbReference type="Gene3D" id="2.60.40.10">
    <property type="entry name" value="Immunoglobulins"/>
    <property type="match status" value="1"/>
</dbReference>
<dbReference type="PANTHER" id="PTHR14334:SF1">
    <property type="entry name" value="B-CELL ANTIGEN RECEPTOR COMPLEX-ASSOCIATED PROTEIN ALPHA CHAIN"/>
    <property type="match status" value="1"/>
</dbReference>
<dbReference type="GO" id="GO:0019815">
    <property type="term" value="C:B cell receptor complex"/>
    <property type="evidence" value="ECO:0007669"/>
    <property type="project" value="TreeGrafter"/>
</dbReference>
<protein>
    <recommendedName>
        <fullName evidence="8">Ig-like domain-containing protein</fullName>
    </recommendedName>
</protein>
<dbReference type="InterPro" id="IPR003110">
    <property type="entry name" value="Phos_immunorcpt_sig_ITAM"/>
</dbReference>
<dbReference type="SMART" id="SM00409">
    <property type="entry name" value="IG"/>
    <property type="match status" value="1"/>
</dbReference>
<reference evidence="9 10" key="1">
    <citation type="journal article" date="2023" name="J. Hered.">
        <title>Chromosome-level genome of the wood stork (Mycteria americana) provides insight into avian chromosome evolution.</title>
        <authorList>
            <person name="Flamio R. Jr."/>
            <person name="Ramstad K.M."/>
        </authorList>
    </citation>
    <scope>NUCLEOTIDE SEQUENCE [LARGE SCALE GENOMIC DNA]</scope>
    <source>
        <strain evidence="9">JAX WOST 10</strain>
    </source>
</reference>